<keyword evidence="1" id="KW-0472">Membrane</keyword>
<dbReference type="Proteomes" id="UP000572817">
    <property type="component" value="Unassembled WGS sequence"/>
</dbReference>
<dbReference type="OrthoDB" id="3931462at2759"/>
<feature type="transmembrane region" description="Helical" evidence="1">
    <location>
        <begin position="58"/>
        <end position="75"/>
    </location>
</feature>
<organism evidence="2 3">
    <name type="scientific">Botryosphaeria dothidea</name>
    <dbReference type="NCBI Taxonomy" id="55169"/>
    <lineage>
        <taxon>Eukaryota</taxon>
        <taxon>Fungi</taxon>
        <taxon>Dikarya</taxon>
        <taxon>Ascomycota</taxon>
        <taxon>Pezizomycotina</taxon>
        <taxon>Dothideomycetes</taxon>
        <taxon>Dothideomycetes incertae sedis</taxon>
        <taxon>Botryosphaeriales</taxon>
        <taxon>Botryosphaeriaceae</taxon>
        <taxon>Botryosphaeria</taxon>
    </lineage>
</organism>
<accession>A0A8H4IQX1</accession>
<name>A0A8H4IQX1_9PEZI</name>
<reference evidence="2" key="1">
    <citation type="submission" date="2020-04" db="EMBL/GenBank/DDBJ databases">
        <title>Genome Assembly and Annotation of Botryosphaeria dothidea sdau 11-99, a Latent Pathogen of Apple Fruit Ring Rot in China.</title>
        <authorList>
            <person name="Yu C."/>
            <person name="Diao Y."/>
            <person name="Lu Q."/>
            <person name="Zhao J."/>
            <person name="Cui S."/>
            <person name="Peng C."/>
            <person name="He B."/>
            <person name="Liu H."/>
        </authorList>
    </citation>
    <scope>NUCLEOTIDE SEQUENCE [LARGE SCALE GENOMIC DNA]</scope>
    <source>
        <strain evidence="2">Sdau11-99</strain>
    </source>
</reference>
<gene>
    <name evidence="2" type="ORF">GTA08_BOTSDO07222</name>
</gene>
<keyword evidence="1" id="KW-0812">Transmembrane</keyword>
<evidence type="ECO:0000313" key="3">
    <source>
        <dbReference type="Proteomes" id="UP000572817"/>
    </source>
</evidence>
<evidence type="ECO:0000256" key="1">
    <source>
        <dbReference type="SAM" id="Phobius"/>
    </source>
</evidence>
<comment type="caution">
    <text evidence="2">The sequence shown here is derived from an EMBL/GenBank/DDBJ whole genome shotgun (WGS) entry which is preliminary data.</text>
</comment>
<keyword evidence="3" id="KW-1185">Reference proteome</keyword>
<protein>
    <submittedName>
        <fullName evidence="2">Uncharacterized protein</fullName>
    </submittedName>
</protein>
<sequence>MTTTTTGHVLGLGPYRLAQLFSATSLAFFFGASSYSSISVMPSLIDAPTHMILRGNAIIPPALLSAIANLAYLAYSAPLQRRDRHISWPWELWLPLWAAGADPAEE</sequence>
<evidence type="ECO:0000313" key="2">
    <source>
        <dbReference type="EMBL" id="KAF4306035.1"/>
    </source>
</evidence>
<proteinExistence type="predicted"/>
<dbReference type="AlphaFoldDB" id="A0A8H4IQX1"/>
<keyword evidence="1" id="KW-1133">Transmembrane helix</keyword>
<feature type="transmembrane region" description="Helical" evidence="1">
    <location>
        <begin position="20"/>
        <end position="38"/>
    </location>
</feature>
<dbReference type="EMBL" id="WWBZ02000040">
    <property type="protein sequence ID" value="KAF4306035.1"/>
    <property type="molecule type" value="Genomic_DNA"/>
</dbReference>